<feature type="compositionally biased region" description="Low complexity" evidence="6">
    <location>
        <begin position="200"/>
        <end position="214"/>
    </location>
</feature>
<dbReference type="InterPro" id="IPR039538">
    <property type="entry name" value="BetI_C"/>
</dbReference>
<dbReference type="PROSITE" id="PS50977">
    <property type="entry name" value="HTH_TETR_2"/>
    <property type="match status" value="1"/>
</dbReference>
<dbReference type="Pfam" id="PF13977">
    <property type="entry name" value="TetR_C_6"/>
    <property type="match status" value="1"/>
</dbReference>
<keyword evidence="1" id="KW-0678">Repressor</keyword>
<feature type="domain" description="HTH tetR-type" evidence="7">
    <location>
        <begin position="9"/>
        <end position="69"/>
    </location>
</feature>
<accession>A0ABW6Y1N5</accession>
<dbReference type="Proteomes" id="UP001602370">
    <property type="component" value="Unassembled WGS sequence"/>
</dbReference>
<evidence type="ECO:0000256" key="3">
    <source>
        <dbReference type="ARBA" id="ARBA00023125"/>
    </source>
</evidence>
<dbReference type="InterPro" id="IPR036271">
    <property type="entry name" value="Tet_transcr_reg_TetR-rel_C_sf"/>
</dbReference>
<keyword evidence="9" id="KW-1185">Reference proteome</keyword>
<evidence type="ECO:0000256" key="1">
    <source>
        <dbReference type="ARBA" id="ARBA00022491"/>
    </source>
</evidence>
<dbReference type="RefSeq" id="WP_051820356.1">
    <property type="nucleotide sequence ID" value="NZ_JBIBDZ010000015.1"/>
</dbReference>
<evidence type="ECO:0000256" key="5">
    <source>
        <dbReference type="PROSITE-ProRule" id="PRU00335"/>
    </source>
</evidence>
<dbReference type="PANTHER" id="PTHR30055:SF148">
    <property type="entry name" value="TETR-FAMILY TRANSCRIPTIONAL REGULATOR"/>
    <property type="match status" value="1"/>
</dbReference>
<feature type="region of interest" description="Disordered" evidence="6">
    <location>
        <begin position="198"/>
        <end position="225"/>
    </location>
</feature>
<gene>
    <name evidence="8" type="ORF">ACFY8C_35955</name>
</gene>
<proteinExistence type="predicted"/>
<reference evidence="8 9" key="1">
    <citation type="submission" date="2024-10" db="EMBL/GenBank/DDBJ databases">
        <title>The Natural Products Discovery Center: Release of the First 8490 Sequenced Strains for Exploring Actinobacteria Biosynthetic Diversity.</title>
        <authorList>
            <person name="Kalkreuter E."/>
            <person name="Kautsar S.A."/>
            <person name="Yang D."/>
            <person name="Bader C.D."/>
            <person name="Teijaro C.N."/>
            <person name="Fluegel L."/>
            <person name="Davis C.M."/>
            <person name="Simpson J.R."/>
            <person name="Lauterbach L."/>
            <person name="Steele A.D."/>
            <person name="Gui C."/>
            <person name="Meng S."/>
            <person name="Li G."/>
            <person name="Viehrig K."/>
            <person name="Ye F."/>
            <person name="Su P."/>
            <person name="Kiefer A.F."/>
            <person name="Nichols A."/>
            <person name="Cepeda A.J."/>
            <person name="Yan W."/>
            <person name="Fan B."/>
            <person name="Jiang Y."/>
            <person name="Adhikari A."/>
            <person name="Zheng C.-J."/>
            <person name="Schuster L."/>
            <person name="Cowan T.M."/>
            <person name="Smanski M.J."/>
            <person name="Chevrette M.G."/>
            <person name="De Carvalho L.P.S."/>
            <person name="Shen B."/>
        </authorList>
    </citation>
    <scope>NUCLEOTIDE SEQUENCE [LARGE SCALE GENOMIC DNA]</scope>
    <source>
        <strain evidence="8 9">NPDC012605</strain>
    </source>
</reference>
<keyword evidence="2" id="KW-0805">Transcription regulation</keyword>
<dbReference type="EMBL" id="JBIBDZ010000015">
    <property type="protein sequence ID" value="MFF5923677.1"/>
    <property type="molecule type" value="Genomic_DNA"/>
</dbReference>
<keyword evidence="3 5" id="KW-0238">DNA-binding</keyword>
<evidence type="ECO:0000256" key="4">
    <source>
        <dbReference type="ARBA" id="ARBA00023163"/>
    </source>
</evidence>
<protein>
    <submittedName>
        <fullName evidence="8">TetR/AcrR family transcriptional regulator</fullName>
    </submittedName>
</protein>
<evidence type="ECO:0000256" key="2">
    <source>
        <dbReference type="ARBA" id="ARBA00023015"/>
    </source>
</evidence>
<dbReference type="Pfam" id="PF00440">
    <property type="entry name" value="TetR_N"/>
    <property type="match status" value="1"/>
</dbReference>
<dbReference type="Gene3D" id="1.10.357.10">
    <property type="entry name" value="Tetracycline Repressor, domain 2"/>
    <property type="match status" value="1"/>
</dbReference>
<dbReference type="SUPFAM" id="SSF48498">
    <property type="entry name" value="Tetracyclin repressor-like, C-terminal domain"/>
    <property type="match status" value="1"/>
</dbReference>
<dbReference type="InterPro" id="IPR009057">
    <property type="entry name" value="Homeodomain-like_sf"/>
</dbReference>
<evidence type="ECO:0000313" key="8">
    <source>
        <dbReference type="EMBL" id="MFF5923677.1"/>
    </source>
</evidence>
<evidence type="ECO:0000256" key="6">
    <source>
        <dbReference type="SAM" id="MobiDB-lite"/>
    </source>
</evidence>
<dbReference type="PANTHER" id="PTHR30055">
    <property type="entry name" value="HTH-TYPE TRANSCRIPTIONAL REGULATOR RUTR"/>
    <property type="match status" value="1"/>
</dbReference>
<name>A0ABW6Y1N5_9ACTN</name>
<organism evidence="8 9">
    <name type="scientific">Streptomyces flavochromogenes</name>
    <dbReference type="NCBI Taxonomy" id="68199"/>
    <lineage>
        <taxon>Bacteria</taxon>
        <taxon>Bacillati</taxon>
        <taxon>Actinomycetota</taxon>
        <taxon>Actinomycetes</taxon>
        <taxon>Kitasatosporales</taxon>
        <taxon>Streptomycetaceae</taxon>
        <taxon>Streptomyces</taxon>
    </lineage>
</organism>
<feature type="compositionally biased region" description="Basic and acidic residues" evidence="6">
    <location>
        <begin position="215"/>
        <end position="225"/>
    </location>
</feature>
<evidence type="ECO:0000259" key="7">
    <source>
        <dbReference type="PROSITE" id="PS50977"/>
    </source>
</evidence>
<evidence type="ECO:0000313" key="9">
    <source>
        <dbReference type="Proteomes" id="UP001602370"/>
    </source>
</evidence>
<sequence>MPPAPGDRDARREDVSETVWQVLADKGFGGLTLRAVAAAMGVSTGMLMHYFPTKRALIAHALDLLEKRTAERPRRARPGAGLATVRVMLLDILPLTPGDTARNRIWVSSWDLSLADDGLGAEQADRYTRLRSTLLPHLEAARDLGELPADTDLEQLAATAVAFTHGLVVQALFDPVRFPEEVQSAMLDEFLATIAPPRPLTGTRTATGTPTGAGTDDHRQAIGHR</sequence>
<dbReference type="InterPro" id="IPR050109">
    <property type="entry name" value="HTH-type_TetR-like_transc_reg"/>
</dbReference>
<dbReference type="InterPro" id="IPR001647">
    <property type="entry name" value="HTH_TetR"/>
</dbReference>
<comment type="caution">
    <text evidence="8">The sequence shown here is derived from an EMBL/GenBank/DDBJ whole genome shotgun (WGS) entry which is preliminary data.</text>
</comment>
<keyword evidence="4" id="KW-0804">Transcription</keyword>
<dbReference type="SUPFAM" id="SSF46689">
    <property type="entry name" value="Homeodomain-like"/>
    <property type="match status" value="1"/>
</dbReference>
<feature type="DNA-binding region" description="H-T-H motif" evidence="5">
    <location>
        <begin position="32"/>
        <end position="51"/>
    </location>
</feature>